<evidence type="ECO:0000313" key="3">
    <source>
        <dbReference type="Proteomes" id="UP000248044"/>
    </source>
</evidence>
<feature type="transmembrane region" description="Helical" evidence="1">
    <location>
        <begin position="71"/>
        <end position="93"/>
    </location>
</feature>
<evidence type="ECO:0008006" key="4">
    <source>
        <dbReference type="Google" id="ProtNLM"/>
    </source>
</evidence>
<reference evidence="2 3" key="1">
    <citation type="submission" date="2018-05" db="EMBL/GenBank/DDBJ databases">
        <title>Complete Genome Sequences of Extremely Thermoacidophilic, Metal-Mobilizing Type-Strain Members of the Archaeal Family Sulfolobaceae: Acidianus brierleyi DSM-1651T, Acidianus sulfidivorans DSM-18786T, Metallosphaera hakonensis DSM-7519T, and Metallosphaera prunae DSM-10039T.</title>
        <authorList>
            <person name="Counts J.A."/>
            <person name="Kelly R.M."/>
        </authorList>
    </citation>
    <scope>NUCLEOTIDE SEQUENCE [LARGE SCALE GENOMIC DNA]</scope>
    <source>
        <strain evidence="2 3">DSM 1651</strain>
    </source>
</reference>
<sequence length="245" mass="26422">MSYNNPNLPNNQNNYQKDREALSKIRLYALLQIVTIIIGIVGSIALIATIIPTLLLSSAVPSNLVVLLTPIIGILIGLTILLLIISIVSILQLRKGYGILKTLSSDFSPPFTGTTLILIAIPLIILGLIVLALTIVPIIPLIVKHPHTVPSNILPSIALGLIIIVIAGIMALIGDILYSIVGSFNLSKRYGEEGFKTAGYLFIIALVLSLFNSLSQIFVFISSILYFIGIILIYTSAGNVLKRLQ</sequence>
<feature type="transmembrane region" description="Helical" evidence="1">
    <location>
        <begin position="193"/>
        <end position="211"/>
    </location>
</feature>
<protein>
    <recommendedName>
        <fullName evidence="4">DUF973 domain-containing protein</fullName>
    </recommendedName>
</protein>
<name>A0A2U9IHW6_9CREN</name>
<dbReference type="KEGG" id="abri:DFR85_14500"/>
<dbReference type="RefSeq" id="WP_110271497.1">
    <property type="nucleotide sequence ID" value="NZ_CP029289.2"/>
</dbReference>
<dbReference type="GeneID" id="36833390"/>
<feature type="transmembrane region" description="Helical" evidence="1">
    <location>
        <begin position="217"/>
        <end position="241"/>
    </location>
</feature>
<feature type="transmembrane region" description="Helical" evidence="1">
    <location>
        <begin position="27"/>
        <end position="51"/>
    </location>
</feature>
<evidence type="ECO:0000256" key="1">
    <source>
        <dbReference type="SAM" id="Phobius"/>
    </source>
</evidence>
<keyword evidence="1" id="KW-0812">Transmembrane</keyword>
<dbReference type="InterPro" id="IPR009321">
    <property type="entry name" value="DUF973"/>
</dbReference>
<dbReference type="Pfam" id="PF06157">
    <property type="entry name" value="DUF973"/>
    <property type="match status" value="1"/>
</dbReference>
<feature type="transmembrane region" description="Helical" evidence="1">
    <location>
        <begin position="159"/>
        <end position="181"/>
    </location>
</feature>
<gene>
    <name evidence="2" type="ORF">DFR85_14500</name>
</gene>
<dbReference type="Proteomes" id="UP000248044">
    <property type="component" value="Chromosome"/>
</dbReference>
<evidence type="ECO:0000313" key="2">
    <source>
        <dbReference type="EMBL" id="AWR95619.1"/>
    </source>
</evidence>
<dbReference type="OrthoDB" id="387002at2157"/>
<proteinExistence type="predicted"/>
<keyword evidence="1" id="KW-0472">Membrane</keyword>
<organism evidence="2 3">
    <name type="scientific">Acidianus brierleyi</name>
    <dbReference type="NCBI Taxonomy" id="41673"/>
    <lineage>
        <taxon>Archaea</taxon>
        <taxon>Thermoproteota</taxon>
        <taxon>Thermoprotei</taxon>
        <taxon>Sulfolobales</taxon>
        <taxon>Sulfolobaceae</taxon>
        <taxon>Acidianus</taxon>
    </lineage>
</organism>
<accession>A0A2U9IHW6</accession>
<dbReference type="AlphaFoldDB" id="A0A2U9IHW6"/>
<keyword evidence="1" id="KW-1133">Transmembrane helix</keyword>
<keyword evidence="3" id="KW-1185">Reference proteome</keyword>
<dbReference type="EMBL" id="CP029289">
    <property type="protein sequence ID" value="AWR95619.1"/>
    <property type="molecule type" value="Genomic_DNA"/>
</dbReference>
<feature type="transmembrane region" description="Helical" evidence="1">
    <location>
        <begin position="114"/>
        <end position="139"/>
    </location>
</feature>